<name>A0ABP0N5U8_9DINO</name>
<dbReference type="InterPro" id="IPR002744">
    <property type="entry name" value="MIP18-like"/>
</dbReference>
<feature type="domain" description="MIP18 family-like" evidence="3">
    <location>
        <begin position="345"/>
        <end position="422"/>
    </location>
</feature>
<proteinExistence type="inferred from homology"/>
<protein>
    <recommendedName>
        <fullName evidence="3">MIP18 family-like domain-containing protein</fullName>
    </recommendedName>
</protein>
<dbReference type="Gene3D" id="6.10.250.1280">
    <property type="match status" value="1"/>
</dbReference>
<evidence type="ECO:0000256" key="1">
    <source>
        <dbReference type="ARBA" id="ARBA00010381"/>
    </source>
</evidence>
<keyword evidence="2" id="KW-0159">Chromosome partition</keyword>
<keyword evidence="5" id="KW-1185">Reference proteome</keyword>
<dbReference type="InterPro" id="IPR034904">
    <property type="entry name" value="FSCA_dom_sf"/>
</dbReference>
<dbReference type="SUPFAM" id="SSF117916">
    <property type="entry name" value="Fe-S cluster assembly (FSCA) domain-like"/>
    <property type="match status" value="1"/>
</dbReference>
<dbReference type="Pfam" id="PF13516">
    <property type="entry name" value="LRR_6"/>
    <property type="match status" value="1"/>
</dbReference>
<gene>
    <name evidence="4" type="ORF">CCMP2556_LOCUS29076</name>
</gene>
<dbReference type="Gene3D" id="3.30.300.130">
    <property type="entry name" value="Fe-S cluster assembly (FSCA)"/>
    <property type="match status" value="1"/>
</dbReference>
<dbReference type="Proteomes" id="UP001642484">
    <property type="component" value="Unassembled WGS sequence"/>
</dbReference>
<dbReference type="PANTHER" id="PTHR12377">
    <property type="entry name" value="CYTOSOLIC IRON-SULFUR ASSEMBLY COMPONENT 2B-RELATED"/>
    <property type="match status" value="1"/>
</dbReference>
<dbReference type="EMBL" id="CAXAMN010021385">
    <property type="protein sequence ID" value="CAK9059009.1"/>
    <property type="molecule type" value="Genomic_DNA"/>
</dbReference>
<evidence type="ECO:0000256" key="2">
    <source>
        <dbReference type="ARBA" id="ARBA00022829"/>
    </source>
</evidence>
<comment type="similarity">
    <text evidence="1">Belongs to the MIP18 family.</text>
</comment>
<organism evidence="4 5">
    <name type="scientific">Durusdinium trenchii</name>
    <dbReference type="NCBI Taxonomy" id="1381693"/>
    <lineage>
        <taxon>Eukaryota</taxon>
        <taxon>Sar</taxon>
        <taxon>Alveolata</taxon>
        <taxon>Dinophyceae</taxon>
        <taxon>Suessiales</taxon>
        <taxon>Symbiodiniaceae</taxon>
        <taxon>Durusdinium</taxon>
    </lineage>
</organism>
<dbReference type="Pfam" id="PF01883">
    <property type="entry name" value="FeS_assembly_P"/>
    <property type="match status" value="1"/>
</dbReference>
<evidence type="ECO:0000313" key="4">
    <source>
        <dbReference type="EMBL" id="CAK9059009.1"/>
    </source>
</evidence>
<dbReference type="InterPro" id="IPR039796">
    <property type="entry name" value="MIP18"/>
</dbReference>
<dbReference type="Gene3D" id="3.80.10.10">
    <property type="entry name" value="Ribonuclease Inhibitor"/>
    <property type="match status" value="1"/>
</dbReference>
<evidence type="ECO:0000259" key="3">
    <source>
        <dbReference type="Pfam" id="PF01883"/>
    </source>
</evidence>
<dbReference type="PANTHER" id="PTHR12377:SF0">
    <property type="entry name" value="CYTOSOLIC IRON-SULFUR ASSEMBLY COMPONENT 2B"/>
    <property type="match status" value="1"/>
</dbReference>
<dbReference type="InterPro" id="IPR001611">
    <property type="entry name" value="Leu-rich_rpt"/>
</dbReference>
<evidence type="ECO:0000313" key="5">
    <source>
        <dbReference type="Proteomes" id="UP001642484"/>
    </source>
</evidence>
<accession>A0ABP0N5U8</accession>
<comment type="caution">
    <text evidence="4">The sequence shown here is derived from an EMBL/GenBank/DDBJ whole genome shotgun (WGS) entry which is preliminary data.</text>
</comment>
<dbReference type="SUPFAM" id="SSF52047">
    <property type="entry name" value="RNI-like"/>
    <property type="match status" value="1"/>
</dbReference>
<sequence length="474" mass="52204">MTCIFTSDLLRPWLLPALEAADICLLCSASRSLRKELKLLPSFSVTFRRDVLMSDDAIISLAATIRGMLSLTHLSIGVAYQACSSVSKLAECLAGLQLAKLTVDARRCNLGDQGVRAWTKALACLMQNTSKLVFLHLRLSFNRISSKGALDLAKVFENGCVQLKDVILDVDINPIADSAFLLLQSLRTTHRLRVDMAHCDIGDVVAVKIACLLNSAEFRDRPEVRSIELDLRGNPLIESKASIAKATACLNAAGHKCLSRESRRESKSSRVRQWEDAPVPLVAGEPGRKTKTSKYCKQFFNSEALGIDCGKDAPLKEKASYLLHAVERELELLELTELQDELSSQEIFESLRHLTDPEHPNLSLEQLKVVEAGHVWVNEATRTVFVRFTPTVPTCSVATLIGLTIKAKLLRSLPHRYKVDVEITPGTHNTEDQVNKQLADKERVAAALENPALRNLINNGIAGTDKPDASLLLA</sequence>
<dbReference type="InterPro" id="IPR032675">
    <property type="entry name" value="LRR_dom_sf"/>
</dbReference>
<reference evidence="4 5" key="1">
    <citation type="submission" date="2024-02" db="EMBL/GenBank/DDBJ databases">
        <authorList>
            <person name="Chen Y."/>
            <person name="Shah S."/>
            <person name="Dougan E. K."/>
            <person name="Thang M."/>
            <person name="Chan C."/>
        </authorList>
    </citation>
    <scope>NUCLEOTIDE SEQUENCE [LARGE SCALE GENOMIC DNA]</scope>
</reference>